<name>A0A518I2I7_9BACT</name>
<dbReference type="Proteomes" id="UP000319004">
    <property type="component" value="Chromosome"/>
</dbReference>
<dbReference type="EMBL" id="CP037423">
    <property type="protein sequence ID" value="QDV47266.1"/>
    <property type="molecule type" value="Genomic_DNA"/>
</dbReference>
<keyword evidence="2" id="KW-1185">Reference proteome</keyword>
<reference evidence="1 2" key="1">
    <citation type="submission" date="2019-03" db="EMBL/GenBank/DDBJ databases">
        <title>Deep-cultivation of Planctomycetes and their phenomic and genomic characterization uncovers novel biology.</title>
        <authorList>
            <person name="Wiegand S."/>
            <person name="Jogler M."/>
            <person name="Boedeker C."/>
            <person name="Pinto D."/>
            <person name="Vollmers J."/>
            <person name="Rivas-Marin E."/>
            <person name="Kohn T."/>
            <person name="Peeters S.H."/>
            <person name="Heuer A."/>
            <person name="Rast P."/>
            <person name="Oberbeckmann S."/>
            <person name="Bunk B."/>
            <person name="Jeske O."/>
            <person name="Meyerdierks A."/>
            <person name="Storesund J.E."/>
            <person name="Kallscheuer N."/>
            <person name="Luecker S."/>
            <person name="Lage O.M."/>
            <person name="Pohl T."/>
            <person name="Merkel B.J."/>
            <person name="Hornburger P."/>
            <person name="Mueller R.-W."/>
            <person name="Bruemmer F."/>
            <person name="Labrenz M."/>
            <person name="Spormann A.M."/>
            <person name="Op den Camp H."/>
            <person name="Overmann J."/>
            <person name="Amann R."/>
            <person name="Jetten M.S.M."/>
            <person name="Mascher T."/>
            <person name="Medema M.H."/>
            <person name="Devos D.P."/>
            <person name="Kaster A.-K."/>
            <person name="Ovreas L."/>
            <person name="Rohde M."/>
            <person name="Galperin M.Y."/>
            <person name="Jogler C."/>
        </authorList>
    </citation>
    <scope>NUCLEOTIDE SEQUENCE [LARGE SCALE GENOMIC DNA]</scope>
    <source>
        <strain evidence="1 2">Enr13</strain>
    </source>
</reference>
<proteinExistence type="predicted"/>
<protein>
    <submittedName>
        <fullName evidence="1">Uncharacterized protein</fullName>
    </submittedName>
</protein>
<dbReference type="KEGG" id="snep:Enr13x_71750"/>
<evidence type="ECO:0000313" key="2">
    <source>
        <dbReference type="Proteomes" id="UP000319004"/>
    </source>
</evidence>
<dbReference type="AlphaFoldDB" id="A0A518I2I7"/>
<organism evidence="1 2">
    <name type="scientific">Stieleria neptunia</name>
    <dbReference type="NCBI Taxonomy" id="2527979"/>
    <lineage>
        <taxon>Bacteria</taxon>
        <taxon>Pseudomonadati</taxon>
        <taxon>Planctomycetota</taxon>
        <taxon>Planctomycetia</taxon>
        <taxon>Pirellulales</taxon>
        <taxon>Pirellulaceae</taxon>
        <taxon>Stieleria</taxon>
    </lineage>
</organism>
<gene>
    <name evidence="1" type="ORF">Enr13x_71750</name>
</gene>
<dbReference type="RefSeq" id="WP_231743948.1">
    <property type="nucleotide sequence ID" value="NZ_CP037423.1"/>
</dbReference>
<accession>A0A518I2I7</accession>
<evidence type="ECO:0000313" key="1">
    <source>
        <dbReference type="EMBL" id="QDV47266.1"/>
    </source>
</evidence>
<sequence length="52" mass="5903">MMEAYAQTPTSPVTFDEQLEAFTLADETPLLHCFHCGGRLPDPHDFYRFPTG</sequence>